<dbReference type="Gene3D" id="2.60.40.1180">
    <property type="entry name" value="Golgi alpha-mannosidase II"/>
    <property type="match status" value="1"/>
</dbReference>
<keyword evidence="2" id="KW-0732">Signal</keyword>
<dbReference type="InterPro" id="IPR013780">
    <property type="entry name" value="Glyco_hydro_b"/>
</dbReference>
<dbReference type="Pfam" id="PF02055">
    <property type="entry name" value="Glyco_hydro_30"/>
    <property type="match status" value="1"/>
</dbReference>
<dbReference type="AlphaFoldDB" id="A0A3M9MNI0"/>
<keyword evidence="3 4" id="KW-0378">Hydrolase</keyword>
<keyword evidence="4" id="KW-0326">Glycosidase</keyword>
<dbReference type="GO" id="GO:0016020">
    <property type="term" value="C:membrane"/>
    <property type="evidence" value="ECO:0007669"/>
    <property type="project" value="GOC"/>
</dbReference>
<dbReference type="InterPro" id="IPR017853">
    <property type="entry name" value="GH"/>
</dbReference>
<evidence type="ECO:0000313" key="8">
    <source>
        <dbReference type="Proteomes" id="UP000272117"/>
    </source>
</evidence>
<evidence type="ECO:0000256" key="4">
    <source>
        <dbReference type="RuleBase" id="RU361188"/>
    </source>
</evidence>
<dbReference type="PROSITE" id="PS51257">
    <property type="entry name" value="PROKAR_LIPOPROTEIN"/>
    <property type="match status" value="1"/>
</dbReference>
<dbReference type="SUPFAM" id="SSF51445">
    <property type="entry name" value="(Trans)glycosidases"/>
    <property type="match status" value="1"/>
</dbReference>
<dbReference type="GO" id="GO:0004348">
    <property type="term" value="F:glucosylceramidase activity"/>
    <property type="evidence" value="ECO:0007669"/>
    <property type="project" value="InterPro"/>
</dbReference>
<dbReference type="PRINTS" id="PR00843">
    <property type="entry name" value="GLHYDRLASE30"/>
</dbReference>
<dbReference type="EMBL" id="RJJD01000005">
    <property type="protein sequence ID" value="RNI26755.1"/>
    <property type="molecule type" value="Genomic_DNA"/>
</dbReference>
<dbReference type="PANTHER" id="PTHR11069">
    <property type="entry name" value="GLUCOSYLCERAMIDASE"/>
    <property type="match status" value="1"/>
</dbReference>
<evidence type="ECO:0000256" key="1">
    <source>
        <dbReference type="ARBA" id="ARBA00005382"/>
    </source>
</evidence>
<dbReference type="Gene3D" id="3.20.20.80">
    <property type="entry name" value="Glycosidases"/>
    <property type="match status" value="1"/>
</dbReference>
<dbReference type="InterPro" id="IPR001139">
    <property type="entry name" value="Glyco_hydro_30"/>
</dbReference>
<evidence type="ECO:0000256" key="2">
    <source>
        <dbReference type="ARBA" id="ARBA00022729"/>
    </source>
</evidence>
<feature type="domain" description="Glycosyl hydrolase family 30 TIM-barrel" evidence="5">
    <location>
        <begin position="82"/>
        <end position="413"/>
    </location>
</feature>
<dbReference type="SUPFAM" id="SSF51011">
    <property type="entry name" value="Glycosyl hydrolase domain"/>
    <property type="match status" value="1"/>
</dbReference>
<evidence type="ECO:0000256" key="3">
    <source>
        <dbReference type="ARBA" id="ARBA00022801"/>
    </source>
</evidence>
<evidence type="ECO:0000259" key="6">
    <source>
        <dbReference type="Pfam" id="PF17189"/>
    </source>
</evidence>
<dbReference type="Proteomes" id="UP000272117">
    <property type="component" value="Unassembled WGS sequence"/>
</dbReference>
<comment type="similarity">
    <text evidence="1 4">Belongs to the glycosyl hydrolase 30 family.</text>
</comment>
<dbReference type="InterPro" id="IPR033453">
    <property type="entry name" value="Glyco_hydro_30_TIM-barrel"/>
</dbReference>
<dbReference type="RefSeq" id="WP_123126762.1">
    <property type="nucleotide sequence ID" value="NZ_RJJD01000005.1"/>
</dbReference>
<accession>A0A3M9MNI0</accession>
<dbReference type="GO" id="GO:0006680">
    <property type="term" value="P:glucosylceramide catabolic process"/>
    <property type="evidence" value="ECO:0007669"/>
    <property type="project" value="TreeGrafter"/>
</dbReference>
<dbReference type="PANTHER" id="PTHR11069:SF23">
    <property type="entry name" value="LYSOSOMAL ACID GLUCOSYLCERAMIDASE"/>
    <property type="match status" value="1"/>
</dbReference>
<feature type="domain" description="Glycosyl hydrolase family 30 beta sandwich" evidence="6">
    <location>
        <begin position="416"/>
        <end position="475"/>
    </location>
</feature>
<dbReference type="Pfam" id="PF17189">
    <property type="entry name" value="Glyco_hydro_30C"/>
    <property type="match status" value="1"/>
</dbReference>
<evidence type="ECO:0000313" key="7">
    <source>
        <dbReference type="EMBL" id="RNI26755.1"/>
    </source>
</evidence>
<protein>
    <submittedName>
        <fullName evidence="7">Glucosylceramidase</fullName>
    </submittedName>
</protein>
<comment type="caution">
    <text evidence="7">The sequence shown here is derived from an EMBL/GenBank/DDBJ whole genome shotgun (WGS) entry which is preliminary data.</text>
</comment>
<dbReference type="InterPro" id="IPR033452">
    <property type="entry name" value="GH30_C"/>
</dbReference>
<gene>
    <name evidence="7" type="ORF">EFB08_09670</name>
</gene>
<sequence length="477" mass="52537">MIHSLKKQWVRTLIIGGLCLGGATGCTSNKGLFSKNEADLWLTTADQTALFQKQAQPLVFSSNAVPATSVIDIDDQQTFQEIDGFGYTLTGGSAYHLHKMTPAARAAILKELFATDGNNIGVSYLRLSIGASDLDEKVFSYNDLPEGQTDPTMEKFSLAPDREFLLPVLKEILAINPKIMILGSPWSPPTWMKTNNNSKGGSLKPEWYDAYAKYFVKYVQEMAKEGITIHAITVQNEPLHPGNNPSLLMLAPDQAVFVKNHLGPAFQKANVKTKIILYDHNLDRPDYPISILNDPEAKKYIDGSAFHLYGGKIEAMSEVHNAHPDKNVYFTEQWIGAPGKFLGDLKWHVRELIIGAPRNWSRNVLEWNLAADPQQKPHTPGGCTECLGALTIDGDKVIRNPAYYIIAHASKFVRPGSVRIASNIPTNLPNVAFRTPKGERVVIVLNDGDASQTFNIRHKGKTVSATLAAGAVGTYVW</sequence>
<proteinExistence type="inferred from homology"/>
<dbReference type="OrthoDB" id="9806701at2"/>
<evidence type="ECO:0000259" key="5">
    <source>
        <dbReference type="Pfam" id="PF02055"/>
    </source>
</evidence>
<reference evidence="7 8" key="1">
    <citation type="submission" date="2018-11" db="EMBL/GenBank/DDBJ databases">
        <title>Rufibacter latericius sp. nov., isolated from water in Baiyang Lake.</title>
        <authorList>
            <person name="Yang Y."/>
        </authorList>
    </citation>
    <scope>NUCLEOTIDE SEQUENCE [LARGE SCALE GENOMIC DNA]</scope>
    <source>
        <strain evidence="7 8">R-22-1c-1</strain>
    </source>
</reference>
<organism evidence="7 8">
    <name type="scientific">Rufibacter latericius</name>
    <dbReference type="NCBI Taxonomy" id="2487040"/>
    <lineage>
        <taxon>Bacteria</taxon>
        <taxon>Pseudomonadati</taxon>
        <taxon>Bacteroidota</taxon>
        <taxon>Cytophagia</taxon>
        <taxon>Cytophagales</taxon>
        <taxon>Hymenobacteraceae</taxon>
        <taxon>Rufibacter</taxon>
    </lineage>
</organism>
<keyword evidence="8" id="KW-1185">Reference proteome</keyword>
<name>A0A3M9MNI0_9BACT</name>